<organism evidence="1 2">
    <name type="scientific">Trichonephila inaurata madagascariensis</name>
    <dbReference type="NCBI Taxonomy" id="2747483"/>
    <lineage>
        <taxon>Eukaryota</taxon>
        <taxon>Metazoa</taxon>
        <taxon>Ecdysozoa</taxon>
        <taxon>Arthropoda</taxon>
        <taxon>Chelicerata</taxon>
        <taxon>Arachnida</taxon>
        <taxon>Araneae</taxon>
        <taxon>Araneomorphae</taxon>
        <taxon>Entelegynae</taxon>
        <taxon>Araneoidea</taxon>
        <taxon>Nephilidae</taxon>
        <taxon>Trichonephila</taxon>
        <taxon>Trichonephila inaurata</taxon>
    </lineage>
</organism>
<dbReference type="AlphaFoldDB" id="A0A8X7CEX7"/>
<protein>
    <submittedName>
        <fullName evidence="1">Uncharacterized protein</fullName>
    </submittedName>
</protein>
<name>A0A8X7CEX7_9ARAC</name>
<accession>A0A8X7CEX7</accession>
<sequence>MSGGGTHLMSAFGSGIRVTRRDGMASGRTNKERSVRTLLSAPSVNNVPSCWQHSNSVALSVRWLPPYDVRFYPLSPPPLISLSFFSPVAFDFIRRE</sequence>
<evidence type="ECO:0000313" key="1">
    <source>
        <dbReference type="EMBL" id="GFY69679.1"/>
    </source>
</evidence>
<dbReference type="EMBL" id="BMAV01017740">
    <property type="protein sequence ID" value="GFY69679.1"/>
    <property type="molecule type" value="Genomic_DNA"/>
</dbReference>
<evidence type="ECO:0000313" key="2">
    <source>
        <dbReference type="Proteomes" id="UP000886998"/>
    </source>
</evidence>
<dbReference type="Proteomes" id="UP000886998">
    <property type="component" value="Unassembled WGS sequence"/>
</dbReference>
<proteinExistence type="predicted"/>
<comment type="caution">
    <text evidence="1">The sequence shown here is derived from an EMBL/GenBank/DDBJ whole genome shotgun (WGS) entry which is preliminary data.</text>
</comment>
<reference evidence="1" key="1">
    <citation type="submission" date="2020-08" db="EMBL/GenBank/DDBJ databases">
        <title>Multicomponent nature underlies the extraordinary mechanical properties of spider dragline silk.</title>
        <authorList>
            <person name="Kono N."/>
            <person name="Nakamura H."/>
            <person name="Mori M."/>
            <person name="Yoshida Y."/>
            <person name="Ohtoshi R."/>
            <person name="Malay A.D."/>
            <person name="Moran D.A.P."/>
            <person name="Tomita M."/>
            <person name="Numata K."/>
            <person name="Arakawa K."/>
        </authorList>
    </citation>
    <scope>NUCLEOTIDE SEQUENCE</scope>
</reference>
<dbReference type="OrthoDB" id="10483931at2759"/>
<gene>
    <name evidence="1" type="ORF">TNIN_47791</name>
</gene>
<keyword evidence="2" id="KW-1185">Reference proteome</keyword>